<keyword evidence="1" id="KW-0813">Transport</keyword>
<dbReference type="Gene3D" id="3.40.50.300">
    <property type="entry name" value="P-loop containing nucleotide triphosphate hydrolases"/>
    <property type="match status" value="1"/>
</dbReference>
<dbReference type="InterPro" id="IPR027417">
    <property type="entry name" value="P-loop_NTPase"/>
</dbReference>
<dbReference type="Pfam" id="PF00005">
    <property type="entry name" value="ABC_tran"/>
    <property type="match status" value="1"/>
</dbReference>
<dbReference type="GO" id="GO:0016887">
    <property type="term" value="F:ATP hydrolysis activity"/>
    <property type="evidence" value="ECO:0007669"/>
    <property type="project" value="InterPro"/>
</dbReference>
<dbReference type="PROSITE" id="PS00211">
    <property type="entry name" value="ABC_TRANSPORTER_1"/>
    <property type="match status" value="1"/>
</dbReference>
<proteinExistence type="predicted"/>
<dbReference type="PANTHER" id="PTHR42781:SF4">
    <property type="entry name" value="SPERMIDINE_PUTRESCINE IMPORT ATP-BINDING PROTEIN POTA"/>
    <property type="match status" value="1"/>
</dbReference>
<keyword evidence="2" id="KW-0547">Nucleotide-binding</keyword>
<dbReference type="OrthoDB" id="9809450at2"/>
<evidence type="ECO:0000256" key="2">
    <source>
        <dbReference type="ARBA" id="ARBA00022741"/>
    </source>
</evidence>
<keyword evidence="6" id="KW-1185">Reference proteome</keyword>
<name>A0A1L3GH63_SYNAC</name>
<evidence type="ECO:0000313" key="5">
    <source>
        <dbReference type="EMBL" id="APG25287.1"/>
    </source>
</evidence>
<dbReference type="KEGG" id="pace:A6070_03890"/>
<dbReference type="GO" id="GO:0005524">
    <property type="term" value="F:ATP binding"/>
    <property type="evidence" value="ECO:0007669"/>
    <property type="project" value="UniProtKB-KW"/>
</dbReference>
<dbReference type="CDD" id="cd03225">
    <property type="entry name" value="ABC_cobalt_CbiO_domain1"/>
    <property type="match status" value="1"/>
</dbReference>
<dbReference type="PANTHER" id="PTHR42781">
    <property type="entry name" value="SPERMIDINE/PUTRESCINE IMPORT ATP-BINDING PROTEIN POTA"/>
    <property type="match status" value="1"/>
</dbReference>
<evidence type="ECO:0000259" key="4">
    <source>
        <dbReference type="PROSITE" id="PS50893"/>
    </source>
</evidence>
<protein>
    <recommendedName>
        <fullName evidence="4">ABC transporter domain-containing protein</fullName>
    </recommendedName>
</protein>
<accession>A0A1L3GH63</accession>
<dbReference type="RefSeq" id="WP_072287137.1">
    <property type="nucleotide sequence ID" value="NZ_CP015455.1"/>
</dbReference>
<dbReference type="InterPro" id="IPR050093">
    <property type="entry name" value="ABC_SmlMolc_Importer"/>
</dbReference>
<dbReference type="STRING" id="29542.A6070_03890"/>
<dbReference type="InterPro" id="IPR017871">
    <property type="entry name" value="ABC_transporter-like_CS"/>
</dbReference>
<dbReference type="GO" id="GO:0055085">
    <property type="term" value="P:transmembrane transport"/>
    <property type="evidence" value="ECO:0007669"/>
    <property type="project" value="InterPro"/>
</dbReference>
<evidence type="ECO:0000256" key="3">
    <source>
        <dbReference type="ARBA" id="ARBA00022840"/>
    </source>
</evidence>
<dbReference type="InterPro" id="IPR003439">
    <property type="entry name" value="ABC_transporter-like_ATP-bd"/>
</dbReference>
<evidence type="ECO:0000313" key="6">
    <source>
        <dbReference type="Proteomes" id="UP000182264"/>
    </source>
</evidence>
<dbReference type="SMART" id="SM00382">
    <property type="entry name" value="AAA"/>
    <property type="match status" value="1"/>
</dbReference>
<dbReference type="AlphaFoldDB" id="A0A1L3GH63"/>
<dbReference type="EMBL" id="CP015518">
    <property type="protein sequence ID" value="APG25287.1"/>
    <property type="molecule type" value="Genomic_DNA"/>
</dbReference>
<gene>
    <name evidence="5" type="ORF">A7E75_09890</name>
</gene>
<dbReference type="GO" id="GO:0016020">
    <property type="term" value="C:membrane"/>
    <property type="evidence" value="ECO:0007669"/>
    <property type="project" value="InterPro"/>
</dbReference>
<reference evidence="5 6" key="1">
    <citation type="journal article" date="2017" name="Genome Announc.">
        <title>Complete Genome Sequences of Two Acetylene-Fermenting Pelobacter acetylenicus Strains.</title>
        <authorList>
            <person name="Sutton J.M."/>
            <person name="Baesman S.M."/>
            <person name="Fierst J.L."/>
            <person name="Poret-Peterson A.T."/>
            <person name="Oremland R.S."/>
            <person name="Dunlap D.S."/>
            <person name="Akob D.M."/>
        </authorList>
    </citation>
    <scope>NUCLEOTIDE SEQUENCE [LARGE SCALE GENOMIC DNA]</scope>
    <source>
        <strain evidence="5 6">DSM 3247</strain>
    </source>
</reference>
<evidence type="ECO:0000256" key="1">
    <source>
        <dbReference type="ARBA" id="ARBA00022448"/>
    </source>
</evidence>
<dbReference type="SUPFAM" id="SSF52540">
    <property type="entry name" value="P-loop containing nucleoside triphosphate hydrolases"/>
    <property type="match status" value="1"/>
</dbReference>
<feature type="domain" description="ABC transporter" evidence="4">
    <location>
        <begin position="5"/>
        <end position="216"/>
    </location>
</feature>
<dbReference type="PROSITE" id="PS50893">
    <property type="entry name" value="ABC_TRANSPORTER_2"/>
    <property type="match status" value="1"/>
</dbReference>
<sequence>MTPFLALHAIEKRYNSHLALQLEEIRFESRKIYSLVGSNGCGKSTLLQIVALLLKPTFGEMVFQGEKVVWKKKNLLRLRQDITLVHQSPYLFSRSVHHNIAYGLKMRGTNSKDQHRLIHGALEMVGLEGFGRRSARELSGGEQQRVAIARALVLRPRLLLLDEPTSNMDRASIEAFDKLLPLLVEQGMTIIQATHSPDQPERLNSTIIRMEDGRLA</sequence>
<organism evidence="5 6">
    <name type="scientific">Syntrophotalea acetylenica</name>
    <name type="common">Pelobacter acetylenicus</name>
    <dbReference type="NCBI Taxonomy" id="29542"/>
    <lineage>
        <taxon>Bacteria</taxon>
        <taxon>Pseudomonadati</taxon>
        <taxon>Thermodesulfobacteriota</taxon>
        <taxon>Desulfuromonadia</taxon>
        <taxon>Desulfuromonadales</taxon>
        <taxon>Syntrophotaleaceae</taxon>
        <taxon>Syntrophotalea</taxon>
    </lineage>
</organism>
<dbReference type="Proteomes" id="UP000182264">
    <property type="component" value="Chromosome"/>
</dbReference>
<dbReference type="InterPro" id="IPR003593">
    <property type="entry name" value="AAA+_ATPase"/>
</dbReference>
<dbReference type="InterPro" id="IPR015856">
    <property type="entry name" value="ABC_transpr_CbiO/EcfA_su"/>
</dbReference>
<keyword evidence="3" id="KW-0067">ATP-binding</keyword>